<organism evidence="2">
    <name type="scientific">marine sediment metagenome</name>
    <dbReference type="NCBI Taxonomy" id="412755"/>
    <lineage>
        <taxon>unclassified sequences</taxon>
        <taxon>metagenomes</taxon>
        <taxon>ecological metagenomes</taxon>
    </lineage>
</organism>
<keyword evidence="1" id="KW-0472">Membrane</keyword>
<gene>
    <name evidence="2" type="ORF">LCGC14_1261270</name>
</gene>
<name>A0A0F9NHA4_9ZZZZ</name>
<sequence>MNKLQKTIISLILAGMSWSLSVGLYIGILFPSLFFSGSFGLLILPIFIVYGMILIFLTFKIIKSIED</sequence>
<reference evidence="2" key="1">
    <citation type="journal article" date="2015" name="Nature">
        <title>Complex archaea that bridge the gap between prokaryotes and eukaryotes.</title>
        <authorList>
            <person name="Spang A."/>
            <person name="Saw J.H."/>
            <person name="Jorgensen S.L."/>
            <person name="Zaremba-Niedzwiedzka K."/>
            <person name="Martijn J."/>
            <person name="Lind A.E."/>
            <person name="van Eijk R."/>
            <person name="Schleper C."/>
            <person name="Guy L."/>
            <person name="Ettema T.J."/>
        </authorList>
    </citation>
    <scope>NUCLEOTIDE SEQUENCE</scope>
</reference>
<accession>A0A0F9NHA4</accession>
<evidence type="ECO:0000313" key="2">
    <source>
        <dbReference type="EMBL" id="KKM88185.1"/>
    </source>
</evidence>
<evidence type="ECO:0000256" key="1">
    <source>
        <dbReference type="SAM" id="Phobius"/>
    </source>
</evidence>
<dbReference type="AlphaFoldDB" id="A0A0F9NHA4"/>
<proteinExistence type="predicted"/>
<keyword evidence="1" id="KW-0812">Transmembrane</keyword>
<keyword evidence="1" id="KW-1133">Transmembrane helix</keyword>
<feature type="transmembrane region" description="Helical" evidence="1">
    <location>
        <begin position="7"/>
        <end position="28"/>
    </location>
</feature>
<dbReference type="EMBL" id="LAZR01006994">
    <property type="protein sequence ID" value="KKM88185.1"/>
    <property type="molecule type" value="Genomic_DNA"/>
</dbReference>
<feature type="transmembrane region" description="Helical" evidence="1">
    <location>
        <begin position="34"/>
        <end position="59"/>
    </location>
</feature>
<comment type="caution">
    <text evidence="2">The sequence shown here is derived from an EMBL/GenBank/DDBJ whole genome shotgun (WGS) entry which is preliminary data.</text>
</comment>
<protein>
    <submittedName>
        <fullName evidence="2">Uncharacterized protein</fullName>
    </submittedName>
</protein>